<dbReference type="GO" id="GO:0008270">
    <property type="term" value="F:zinc ion binding"/>
    <property type="evidence" value="ECO:0007669"/>
    <property type="project" value="InterPro"/>
</dbReference>
<evidence type="ECO:0000256" key="7">
    <source>
        <dbReference type="RuleBase" id="RU004516"/>
    </source>
</evidence>
<comment type="catalytic activity">
    <reaction evidence="8">
        <text>L-valine + 2-oxoglutarate = 3-methyl-2-oxobutanoate + L-glutamate</text>
        <dbReference type="Rhea" id="RHEA:24813"/>
        <dbReference type="ChEBI" id="CHEBI:11851"/>
        <dbReference type="ChEBI" id="CHEBI:16810"/>
        <dbReference type="ChEBI" id="CHEBI:29985"/>
        <dbReference type="ChEBI" id="CHEBI:57762"/>
        <dbReference type="EC" id="2.6.1.42"/>
    </reaction>
</comment>
<dbReference type="SUPFAM" id="SSF57701">
    <property type="entry name" value="Zn2/Cys6 DNA-binding domain"/>
    <property type="match status" value="1"/>
</dbReference>
<evidence type="ECO:0000256" key="3">
    <source>
        <dbReference type="ARBA" id="ARBA00022576"/>
    </source>
</evidence>
<dbReference type="GO" id="GO:0000981">
    <property type="term" value="F:DNA-binding transcription factor activity, RNA polymerase II-specific"/>
    <property type="evidence" value="ECO:0007669"/>
    <property type="project" value="InterPro"/>
</dbReference>
<feature type="region of interest" description="Disordered" evidence="9">
    <location>
        <begin position="61"/>
        <end position="102"/>
    </location>
</feature>
<keyword evidence="8" id="KW-0100">Branched-chain amino acid biosynthesis</keyword>
<feature type="compositionally biased region" description="Low complexity" evidence="9">
    <location>
        <begin position="75"/>
        <end position="90"/>
    </location>
</feature>
<dbReference type="PANTHER" id="PTHR11825">
    <property type="entry name" value="SUBGROUP IIII AMINOTRANSFERASE"/>
    <property type="match status" value="1"/>
</dbReference>
<dbReference type="InterPro" id="IPR036864">
    <property type="entry name" value="Zn2-C6_fun-type_DNA-bd_sf"/>
</dbReference>
<name>A0AAD9B103_9PEZI</name>
<dbReference type="Gene3D" id="3.30.470.10">
    <property type="match status" value="1"/>
</dbReference>
<dbReference type="InterPro" id="IPR036038">
    <property type="entry name" value="Aminotransferase-like"/>
</dbReference>
<evidence type="ECO:0000256" key="4">
    <source>
        <dbReference type="ARBA" id="ARBA00022679"/>
    </source>
</evidence>
<evidence type="ECO:0000313" key="12">
    <source>
        <dbReference type="Proteomes" id="UP001243330"/>
    </source>
</evidence>
<dbReference type="Gene3D" id="4.10.240.10">
    <property type="entry name" value="Zn(2)-C6 fungal-type DNA-binding domain"/>
    <property type="match status" value="1"/>
</dbReference>
<gene>
    <name evidence="11" type="ORF">CCHR01_00557</name>
</gene>
<dbReference type="InterPro" id="IPR001544">
    <property type="entry name" value="Aminotrans_IV"/>
</dbReference>
<dbReference type="GO" id="GO:0005739">
    <property type="term" value="C:mitochondrion"/>
    <property type="evidence" value="ECO:0007669"/>
    <property type="project" value="TreeGrafter"/>
</dbReference>
<dbReference type="PROSITE" id="PS50048">
    <property type="entry name" value="ZN2_CY6_FUNGAL_2"/>
    <property type="match status" value="1"/>
</dbReference>
<dbReference type="EC" id="2.6.1.42" evidence="8"/>
<dbReference type="InterPro" id="IPR001138">
    <property type="entry name" value="Zn2Cys6_DnaBD"/>
</dbReference>
<dbReference type="SMART" id="SM00066">
    <property type="entry name" value="GAL4"/>
    <property type="match status" value="1"/>
</dbReference>
<comment type="catalytic activity">
    <reaction evidence="8">
        <text>L-isoleucine + 2-oxoglutarate = (S)-3-methyl-2-oxopentanoate + L-glutamate</text>
        <dbReference type="Rhea" id="RHEA:24801"/>
        <dbReference type="ChEBI" id="CHEBI:16810"/>
        <dbReference type="ChEBI" id="CHEBI:29985"/>
        <dbReference type="ChEBI" id="CHEBI:35146"/>
        <dbReference type="ChEBI" id="CHEBI:58045"/>
        <dbReference type="EC" id="2.6.1.42"/>
    </reaction>
</comment>
<evidence type="ECO:0000256" key="5">
    <source>
        <dbReference type="ARBA" id="ARBA00022898"/>
    </source>
</evidence>
<dbReference type="GO" id="GO:0009099">
    <property type="term" value="P:L-valine biosynthetic process"/>
    <property type="evidence" value="ECO:0007669"/>
    <property type="project" value="TreeGrafter"/>
</dbReference>
<evidence type="ECO:0000256" key="6">
    <source>
        <dbReference type="ARBA" id="ARBA00023242"/>
    </source>
</evidence>
<keyword evidence="12" id="KW-1185">Reference proteome</keyword>
<keyword evidence="6" id="KW-0539">Nucleus</keyword>
<sequence>MSERVIRRRNVTSRDRTGCVTCRARRLKCDEKKPSCNNCTRLNLECGGYVTPIKFKDQTDLWERKQRKKREAKKAASANRQSPSSPAPSRSDPPPAPAPQSSQTIINLDDVHDDTFFSVDDTQDFLAGSQEQSLYEAATSLALISEGISRETGGHAGTEVSESSLPHYVVNSVTRASVNVDSSSIHAAGNEMSPVFRGNEHLPSCTPIYQPQDSPRVWDPHLDESNRQLTSLPTILPGIIESSKFPEDMIYYHHLRDSSPYGILSILSLSDILQEDQLDSAFFHAALALSALDISQSRPSETLASKAALQALDHFVAALGTVRMAQLDDEGVATGCPSNQDNAISWLATVLLLANFELQRGQMKLWYIHSRAAVTFLSQHLNRVRESPVGESLIRSFSRIAALLDIFDRAYSVRYSIASPDVSDSLTLSLVNSPQSADRLLYILPRVIKLEEEWRSNPQHDLHWRNQAEDLIQELKAWRNTLDDYDVPALHEHTANPFDETAEGPGIAIKPLSIPRAREPVKAATTFMHYLISLLRLETRYLPGAGRELPPNAKKIILLVCRLAAGVPYASCAAVNAYGHGMLPAMMNAYYMAEDLDLKTWIKDWIAGFPRDREGIWNVRHAHRVLRYVDEEYTRRGSRHNWEIIKVRMVDLEDDATPEDDEERDPDRFSVEVYSRSHIFNITYTHRCPKFCQSIFQIFGITITMSPSATTTTPGATAPAASEVAQKQQWGELDASAMVKTLVPETDQRPVPAVDDPVRIGQNCTAAHMVQVPWSMETGWGTPVMSPYGKIALEPTASVLHYATESFEGMKAYRGYDDKLRLFRPQLNCARMVKSNARVGLPSFDPQGLLDIITAYISVECRRWLPDQGSNIYLRPAMIGSGSALGINQPPEALFFLFAVLFPQASRLPHPVIKLLASSPEHIRAWPGGFGSAKVGASYGPSMVLHAAAKAKGCSQTLWLFGEDRLVTEAGASNFFVVWKKKDGQGIELVTSSLDTGVILDGITRRSALEIARERLTQEASGKHTSLDPLEVVERPFSMDEIIEAHAEGRLVEAFVTGTAMFVTPVSLIHYNDRDINLPMTVTDDGHKIPHAKYSSAIKAWLEDIIYGRVDHDWGYVVEEQ</sequence>
<reference evidence="11" key="1">
    <citation type="submission" date="2023-01" db="EMBL/GenBank/DDBJ databases">
        <title>Colletotrichum chrysophilum M932 genome sequence.</title>
        <authorList>
            <person name="Baroncelli R."/>
        </authorList>
    </citation>
    <scope>NUCLEOTIDE SEQUENCE</scope>
    <source>
        <strain evidence="11">M932</strain>
    </source>
</reference>
<dbReference type="Pfam" id="PF11951">
    <property type="entry name" value="Fungal_trans_2"/>
    <property type="match status" value="1"/>
</dbReference>
<evidence type="ECO:0000259" key="10">
    <source>
        <dbReference type="PROSITE" id="PS50048"/>
    </source>
</evidence>
<dbReference type="PANTHER" id="PTHR11825:SF69">
    <property type="entry name" value="BRANCHED-CHAIN-AMINO-ACID AMINOTRANSFERASE"/>
    <property type="match status" value="1"/>
</dbReference>
<dbReference type="Pfam" id="PF00172">
    <property type="entry name" value="Zn_clus"/>
    <property type="match status" value="1"/>
</dbReference>
<keyword evidence="8" id="KW-0028">Amino-acid biosynthesis</keyword>
<feature type="domain" description="Zn(2)-C6 fungal-type" evidence="10">
    <location>
        <begin position="18"/>
        <end position="46"/>
    </location>
</feature>
<proteinExistence type="inferred from homology"/>
<dbReference type="InterPro" id="IPR043132">
    <property type="entry name" value="BCAT-like_C"/>
</dbReference>
<comment type="caution">
    <text evidence="11">The sequence shown here is derived from an EMBL/GenBank/DDBJ whole genome shotgun (WGS) entry which is preliminary data.</text>
</comment>
<dbReference type="InterPro" id="IPR043131">
    <property type="entry name" value="BCAT-like_N"/>
</dbReference>
<dbReference type="Proteomes" id="UP001243330">
    <property type="component" value="Unassembled WGS sequence"/>
</dbReference>
<dbReference type="SUPFAM" id="SSF56752">
    <property type="entry name" value="D-aminoacid aminotransferase-like PLP-dependent enzymes"/>
    <property type="match status" value="1"/>
</dbReference>
<dbReference type="PROSITE" id="PS00770">
    <property type="entry name" value="AA_TRANSFER_CLASS_4"/>
    <property type="match status" value="1"/>
</dbReference>
<keyword evidence="4 8" id="KW-0808">Transferase</keyword>
<dbReference type="Gene3D" id="3.20.10.10">
    <property type="entry name" value="D-amino Acid Aminotransferase, subunit A, domain 2"/>
    <property type="match status" value="1"/>
</dbReference>
<accession>A0AAD9B103</accession>
<dbReference type="EMBL" id="JAQOWY010000005">
    <property type="protein sequence ID" value="KAK1856794.1"/>
    <property type="molecule type" value="Genomic_DNA"/>
</dbReference>
<organism evidence="11 12">
    <name type="scientific">Colletotrichum chrysophilum</name>
    <dbReference type="NCBI Taxonomy" id="1836956"/>
    <lineage>
        <taxon>Eukaryota</taxon>
        <taxon>Fungi</taxon>
        <taxon>Dikarya</taxon>
        <taxon>Ascomycota</taxon>
        <taxon>Pezizomycotina</taxon>
        <taxon>Sordariomycetes</taxon>
        <taxon>Hypocreomycetidae</taxon>
        <taxon>Glomerellales</taxon>
        <taxon>Glomerellaceae</taxon>
        <taxon>Colletotrichum</taxon>
        <taxon>Colletotrichum gloeosporioides species complex</taxon>
    </lineage>
</organism>
<dbReference type="CDD" id="cd00067">
    <property type="entry name" value="GAL4"/>
    <property type="match status" value="1"/>
</dbReference>
<dbReference type="GO" id="GO:0004084">
    <property type="term" value="F:branched-chain-amino-acid transaminase activity"/>
    <property type="evidence" value="ECO:0007669"/>
    <property type="project" value="UniProtKB-EC"/>
</dbReference>
<comment type="catalytic activity">
    <reaction evidence="8">
        <text>L-leucine + 2-oxoglutarate = 4-methyl-2-oxopentanoate + L-glutamate</text>
        <dbReference type="Rhea" id="RHEA:18321"/>
        <dbReference type="ChEBI" id="CHEBI:16810"/>
        <dbReference type="ChEBI" id="CHEBI:17865"/>
        <dbReference type="ChEBI" id="CHEBI:29985"/>
        <dbReference type="ChEBI" id="CHEBI:57427"/>
        <dbReference type="EC" id="2.6.1.42"/>
    </reaction>
</comment>
<evidence type="ECO:0000256" key="1">
    <source>
        <dbReference type="ARBA" id="ARBA00001933"/>
    </source>
</evidence>
<dbReference type="InterPro" id="IPR005786">
    <property type="entry name" value="B_amino_transII"/>
</dbReference>
<dbReference type="GO" id="GO:0009098">
    <property type="term" value="P:L-leucine biosynthetic process"/>
    <property type="evidence" value="ECO:0007669"/>
    <property type="project" value="TreeGrafter"/>
</dbReference>
<dbReference type="PROSITE" id="PS00463">
    <property type="entry name" value="ZN2_CY6_FUNGAL_1"/>
    <property type="match status" value="1"/>
</dbReference>
<keyword evidence="5 7" id="KW-0663">Pyridoxal phosphate</keyword>
<dbReference type="InterPro" id="IPR018300">
    <property type="entry name" value="Aminotrans_IV_CS"/>
</dbReference>
<evidence type="ECO:0000256" key="9">
    <source>
        <dbReference type="SAM" id="MobiDB-lite"/>
    </source>
</evidence>
<evidence type="ECO:0000313" key="11">
    <source>
        <dbReference type="EMBL" id="KAK1856794.1"/>
    </source>
</evidence>
<dbReference type="InterPro" id="IPR021858">
    <property type="entry name" value="Fun_TF"/>
</dbReference>
<evidence type="ECO:0000256" key="8">
    <source>
        <dbReference type="RuleBase" id="RU004517"/>
    </source>
</evidence>
<evidence type="ECO:0000256" key="2">
    <source>
        <dbReference type="ARBA" id="ARBA00009320"/>
    </source>
</evidence>
<keyword evidence="3 8" id="KW-0032">Aminotransferase</keyword>
<protein>
    <recommendedName>
        <fullName evidence="8">Branched-chain-amino-acid aminotransferase</fullName>
        <ecNumber evidence="8">2.6.1.42</ecNumber>
    </recommendedName>
</protein>
<dbReference type="Pfam" id="PF01063">
    <property type="entry name" value="Aminotran_4"/>
    <property type="match status" value="1"/>
</dbReference>
<comment type="similarity">
    <text evidence="2 8">Belongs to the class-IV pyridoxal-phosphate-dependent aminotransferase family.</text>
</comment>
<comment type="cofactor">
    <cofactor evidence="1 7">
        <name>pyridoxal 5'-phosphate</name>
        <dbReference type="ChEBI" id="CHEBI:597326"/>
    </cofactor>
</comment>
<dbReference type="AlphaFoldDB" id="A0AAD9B103"/>